<evidence type="ECO:0000256" key="2">
    <source>
        <dbReference type="ARBA" id="ARBA00022723"/>
    </source>
</evidence>
<evidence type="ECO:0000256" key="8">
    <source>
        <dbReference type="ARBA" id="ARBA00023170"/>
    </source>
</evidence>
<dbReference type="GO" id="GO:0003700">
    <property type="term" value="F:DNA-binding transcription factor activity"/>
    <property type="evidence" value="ECO:0007669"/>
    <property type="project" value="InterPro"/>
</dbReference>
<evidence type="ECO:0000256" key="1">
    <source>
        <dbReference type="ARBA" id="ARBA00005993"/>
    </source>
</evidence>
<dbReference type="Pfam" id="PF00105">
    <property type="entry name" value="zf-C4"/>
    <property type="match status" value="1"/>
</dbReference>
<dbReference type="EMBL" id="BX284605">
    <property type="protein sequence ID" value="CCD64885.1"/>
    <property type="molecule type" value="Genomic_DNA"/>
</dbReference>
<dbReference type="PRINTS" id="PR00047">
    <property type="entry name" value="STROIDFINGER"/>
</dbReference>
<organism evidence="13 14">
    <name type="scientific">Caenorhabditis elegans</name>
    <dbReference type="NCBI Taxonomy" id="6239"/>
    <lineage>
        <taxon>Eukaryota</taxon>
        <taxon>Metazoa</taxon>
        <taxon>Ecdysozoa</taxon>
        <taxon>Nematoda</taxon>
        <taxon>Chromadorea</taxon>
        <taxon>Rhabditida</taxon>
        <taxon>Rhabditina</taxon>
        <taxon>Rhabditomorpha</taxon>
        <taxon>Rhabditoidea</taxon>
        <taxon>Rhabditidae</taxon>
        <taxon>Peloderinae</taxon>
        <taxon>Caenorhabditis</taxon>
    </lineage>
</organism>
<dbReference type="PROSITE" id="PS00031">
    <property type="entry name" value="NUCLEAR_REC_DBD_1"/>
    <property type="match status" value="1"/>
</dbReference>
<protein>
    <submittedName>
        <fullName evidence="13">Nuclear Hormone Receptor family</fullName>
    </submittedName>
</protein>
<name>O01561_CAEEL</name>
<dbReference type="FunCoup" id="O01561">
    <property type="interactions" value="9"/>
</dbReference>
<keyword evidence="2 10" id="KW-0479">Metal-binding</keyword>
<dbReference type="PROSITE" id="PS51030">
    <property type="entry name" value="NUCLEAR_REC_DBD_2"/>
    <property type="match status" value="1"/>
</dbReference>
<keyword evidence="6 10" id="KW-0238">DNA-binding</keyword>
<evidence type="ECO:0000256" key="4">
    <source>
        <dbReference type="ARBA" id="ARBA00022833"/>
    </source>
</evidence>
<dbReference type="InterPro" id="IPR035500">
    <property type="entry name" value="NHR-like_dom_sf"/>
</dbReference>
<evidence type="ECO:0000256" key="3">
    <source>
        <dbReference type="ARBA" id="ARBA00022771"/>
    </source>
</evidence>
<dbReference type="InterPro" id="IPR000536">
    <property type="entry name" value="Nucl_hrmn_rcpt_lig-bd"/>
</dbReference>
<evidence type="ECO:0000256" key="10">
    <source>
        <dbReference type="RuleBase" id="RU004334"/>
    </source>
</evidence>
<evidence type="ECO:0000313" key="15">
    <source>
        <dbReference type="WormBase" id="F47C10.3a"/>
    </source>
</evidence>
<dbReference type="SUPFAM" id="SSF57716">
    <property type="entry name" value="Glucocorticoid receptor-like (DNA-binding domain)"/>
    <property type="match status" value="1"/>
</dbReference>
<dbReference type="PROSITE" id="PS51843">
    <property type="entry name" value="NR_LBD"/>
    <property type="match status" value="1"/>
</dbReference>
<dbReference type="PhylomeDB" id="O01561"/>
<dbReference type="InterPro" id="IPR001628">
    <property type="entry name" value="Znf_hrmn_rcpt"/>
</dbReference>
<dbReference type="PIR" id="T25774">
    <property type="entry name" value="T25774"/>
</dbReference>
<dbReference type="Bgee" id="WBGene00018541">
    <property type="expression patterns" value="Expressed in larva"/>
</dbReference>
<keyword evidence="4 10" id="KW-0862">Zinc</keyword>
<evidence type="ECO:0000259" key="12">
    <source>
        <dbReference type="PROSITE" id="PS51843"/>
    </source>
</evidence>
<accession>O01561</accession>
<dbReference type="GO" id="GO:0043565">
    <property type="term" value="F:sequence-specific DNA binding"/>
    <property type="evidence" value="ECO:0007669"/>
    <property type="project" value="InterPro"/>
</dbReference>
<dbReference type="GO" id="GO:0005634">
    <property type="term" value="C:nucleus"/>
    <property type="evidence" value="ECO:0007669"/>
    <property type="project" value="UniProtKB-SubCell"/>
</dbReference>
<dbReference type="SMART" id="SM00399">
    <property type="entry name" value="ZnF_C4"/>
    <property type="match status" value="1"/>
</dbReference>
<proteinExistence type="inferred from homology"/>
<dbReference type="SMR" id="O01561"/>
<dbReference type="ExpressionAtlas" id="O01561">
    <property type="expression patterns" value="baseline and differential"/>
</dbReference>
<comment type="similarity">
    <text evidence="1 10">Belongs to the nuclear hormone receptor family.</text>
</comment>
<dbReference type="AGR" id="WB:WBGene00018541"/>
<dbReference type="MINT" id="O01561"/>
<keyword evidence="5 10" id="KW-0805">Transcription regulation</keyword>
<evidence type="ECO:0000256" key="9">
    <source>
        <dbReference type="ARBA" id="ARBA00023242"/>
    </source>
</evidence>
<keyword evidence="7 10" id="KW-0804">Transcription</keyword>
<keyword evidence="9 10" id="KW-0539">Nucleus</keyword>
<reference evidence="13 14" key="1">
    <citation type="journal article" date="1998" name="Science">
        <title>Genome sequence of the nematode C. elegans: a platform for investigating biology.</title>
        <authorList>
            <consortium name="The C. elegans sequencing consortium"/>
            <person name="Sulson J.E."/>
            <person name="Waterston R."/>
        </authorList>
    </citation>
    <scope>NUCLEOTIDE SEQUENCE [LARGE SCALE GENOMIC DNA]</scope>
    <source>
        <strain evidence="13 14">Bristol N2</strain>
    </source>
</reference>
<dbReference type="Gene3D" id="3.30.50.10">
    <property type="entry name" value="Erythroid Transcription Factor GATA-1, subunit A"/>
    <property type="match status" value="1"/>
</dbReference>
<evidence type="ECO:0000313" key="14">
    <source>
        <dbReference type="Proteomes" id="UP000001940"/>
    </source>
</evidence>
<dbReference type="STRING" id="6239.F47C10.3a.1"/>
<dbReference type="CTD" id="185909"/>
<dbReference type="GO" id="GO:0008270">
    <property type="term" value="F:zinc ion binding"/>
    <property type="evidence" value="ECO:0007669"/>
    <property type="project" value="UniProtKB-KW"/>
</dbReference>
<keyword evidence="8 10" id="KW-0675">Receptor</keyword>
<dbReference type="PANTHER" id="PTHR45886">
    <property type="entry name" value="NUCLEAR HORMONE RECEPTOR FAMILY-RELATED-RELATED"/>
    <property type="match status" value="1"/>
</dbReference>
<dbReference type="InParanoid" id="O01561"/>
<sequence length="370" mass="42584">MSANPSPDSCGSDYLPTDMEPETSAVSVSEKCAVCGKPAFCYNYGVLSCNACKMFFRRVEVDHITYNCKYWNTCYDGQEYVDANNVSTRCRACRYRRCIDLGMRYIAPGKPDLELVNQVDGKLNTLLQELVLMDARRSHKILNFYTSENPTLRQMVTRSKGSRMVLKKATQEVNIHEWSFLTIYVSVEMFLNLDFMQNIDNEDKIVLLREFSLKTLVLNSAMRAILNKTDRVMTPDGKDVYPDRLLQMFSLDFLNNIRSRLATRFRELKVSSEEHMLLNLILFCNSALHPLSDETKKTLSARQKVYSSALLQLCLSTYQQTGPSRFADLLSICHVVNKTVEDVTYLTSLFKLQMPFIEYKKLFVDVVHLI</sequence>
<dbReference type="PANTHER" id="PTHR45886:SF16">
    <property type="entry name" value="NUCLEAR HORMONE RECEPTOR FAMILY"/>
    <property type="match status" value="1"/>
</dbReference>
<evidence type="ECO:0000256" key="5">
    <source>
        <dbReference type="ARBA" id="ARBA00023015"/>
    </source>
</evidence>
<dbReference type="OMA" id="PAFCYNY"/>
<keyword evidence="3 10" id="KW-0863">Zinc-finger</keyword>
<evidence type="ECO:0000256" key="7">
    <source>
        <dbReference type="ARBA" id="ARBA00023163"/>
    </source>
</evidence>
<dbReference type="SMART" id="SM00430">
    <property type="entry name" value="HOLI"/>
    <property type="match status" value="1"/>
</dbReference>
<dbReference type="PaxDb" id="6239-F47C10.3"/>
<dbReference type="Pfam" id="PF00104">
    <property type="entry name" value="Hormone_recep"/>
    <property type="match status" value="1"/>
</dbReference>
<dbReference type="RefSeq" id="NP_504063.1">
    <property type="nucleotide sequence ID" value="NM_071662.3"/>
</dbReference>
<dbReference type="IntAct" id="O01561">
    <property type="interactions" value="1"/>
</dbReference>
<evidence type="ECO:0000313" key="13">
    <source>
        <dbReference type="EMBL" id="CCD64885.1"/>
    </source>
</evidence>
<dbReference type="Proteomes" id="UP000001940">
    <property type="component" value="Chromosome V"/>
</dbReference>
<dbReference type="GeneID" id="185909"/>
<feature type="domain" description="NR LBD" evidence="12">
    <location>
        <begin position="133"/>
        <end position="369"/>
    </location>
</feature>
<dbReference type="eggNOG" id="ENOG502TGA0">
    <property type="taxonomic scope" value="Eukaryota"/>
</dbReference>
<gene>
    <name evidence="13 15" type="primary">nhr-186</name>
    <name evidence="13" type="ORF">CELE_F47C10.3</name>
    <name evidence="15" type="ORF">F47C10.3</name>
</gene>
<dbReference type="InterPro" id="IPR013088">
    <property type="entry name" value="Znf_NHR/GATA"/>
</dbReference>
<dbReference type="Gene3D" id="1.10.565.10">
    <property type="entry name" value="Retinoid X Receptor"/>
    <property type="match status" value="1"/>
</dbReference>
<comment type="subcellular location">
    <subcellularLocation>
        <location evidence="10">Nucleus</location>
    </subcellularLocation>
</comment>
<dbReference type="OrthoDB" id="5778501at2759"/>
<evidence type="ECO:0000256" key="6">
    <source>
        <dbReference type="ARBA" id="ARBA00023125"/>
    </source>
</evidence>
<feature type="domain" description="Nuclear receptor" evidence="11">
    <location>
        <begin position="29"/>
        <end position="110"/>
    </location>
</feature>
<dbReference type="SUPFAM" id="SSF48508">
    <property type="entry name" value="Nuclear receptor ligand-binding domain"/>
    <property type="match status" value="1"/>
</dbReference>
<dbReference type="AlphaFoldDB" id="O01561"/>
<dbReference type="WormBase" id="F47C10.3a">
    <property type="protein sequence ID" value="CE17835"/>
    <property type="gene ID" value="WBGene00018541"/>
    <property type="gene designation" value="nhr-186"/>
</dbReference>
<dbReference type="UCSC" id="F47C10.3">
    <property type="organism name" value="c. elegans"/>
</dbReference>
<keyword evidence="14" id="KW-1185">Reference proteome</keyword>
<evidence type="ECO:0000259" key="11">
    <source>
        <dbReference type="PROSITE" id="PS51030"/>
    </source>
</evidence>
<dbReference type="HOGENOM" id="CLU_007368_3_0_1"/>